<organism evidence="1 2">
    <name type="scientific">Corchorus olitorius</name>
    <dbReference type="NCBI Taxonomy" id="93759"/>
    <lineage>
        <taxon>Eukaryota</taxon>
        <taxon>Viridiplantae</taxon>
        <taxon>Streptophyta</taxon>
        <taxon>Embryophyta</taxon>
        <taxon>Tracheophyta</taxon>
        <taxon>Spermatophyta</taxon>
        <taxon>Magnoliopsida</taxon>
        <taxon>eudicotyledons</taxon>
        <taxon>Gunneridae</taxon>
        <taxon>Pentapetalae</taxon>
        <taxon>rosids</taxon>
        <taxon>malvids</taxon>
        <taxon>Malvales</taxon>
        <taxon>Malvaceae</taxon>
        <taxon>Grewioideae</taxon>
        <taxon>Apeibeae</taxon>
        <taxon>Corchorus</taxon>
    </lineage>
</organism>
<proteinExistence type="predicted"/>
<accession>A0A1R3III9</accession>
<gene>
    <name evidence="1" type="ORF">COLO4_23039</name>
</gene>
<evidence type="ECO:0000313" key="2">
    <source>
        <dbReference type="Proteomes" id="UP000187203"/>
    </source>
</evidence>
<protein>
    <submittedName>
        <fullName evidence="1">Uncharacterized protein</fullName>
    </submittedName>
</protein>
<evidence type="ECO:0000313" key="1">
    <source>
        <dbReference type="EMBL" id="OMO82412.1"/>
    </source>
</evidence>
<dbReference type="AlphaFoldDB" id="A0A1R3III9"/>
<sequence>MGIDIKVFSHRFWASPSSTDPKRSLRALDFF</sequence>
<dbReference type="EMBL" id="AWUE01018145">
    <property type="protein sequence ID" value="OMO82412.1"/>
    <property type="molecule type" value="Genomic_DNA"/>
</dbReference>
<reference evidence="2" key="1">
    <citation type="submission" date="2013-09" db="EMBL/GenBank/DDBJ databases">
        <title>Corchorus olitorius genome sequencing.</title>
        <authorList>
            <person name="Alam M."/>
            <person name="Haque M.S."/>
            <person name="Islam M.S."/>
            <person name="Emdad E.M."/>
            <person name="Islam M.M."/>
            <person name="Ahmed B."/>
            <person name="Halim A."/>
            <person name="Hossen Q.M.M."/>
            <person name="Hossain M.Z."/>
            <person name="Ahmed R."/>
            <person name="Khan M.M."/>
            <person name="Islam R."/>
            <person name="Rashid M.M."/>
            <person name="Khan S.A."/>
            <person name="Rahman M.S."/>
            <person name="Alam M."/>
            <person name="Yahiya A.S."/>
            <person name="Khan M.S."/>
            <person name="Azam M.S."/>
            <person name="Haque T."/>
            <person name="Lashkar M.Z.H."/>
            <person name="Akhand A.I."/>
            <person name="Morshed G."/>
            <person name="Roy S."/>
            <person name="Uddin K.S."/>
            <person name="Rabeya T."/>
            <person name="Hossain A.S."/>
            <person name="Chowdhury A."/>
            <person name="Snigdha A.R."/>
            <person name="Mortoza M.S."/>
            <person name="Matin S.A."/>
            <person name="Hoque S.M.E."/>
            <person name="Islam M.K."/>
            <person name="Roy D.K."/>
            <person name="Haider R."/>
            <person name="Moosa M.M."/>
            <person name="Elias S.M."/>
            <person name="Hasan A.M."/>
            <person name="Jahan S."/>
            <person name="Shafiuddin M."/>
            <person name="Mahmood N."/>
            <person name="Shommy N.S."/>
        </authorList>
    </citation>
    <scope>NUCLEOTIDE SEQUENCE [LARGE SCALE GENOMIC DNA]</scope>
    <source>
        <strain evidence="2">cv. O-4</strain>
    </source>
</reference>
<keyword evidence="2" id="KW-1185">Reference proteome</keyword>
<dbReference type="Proteomes" id="UP000187203">
    <property type="component" value="Unassembled WGS sequence"/>
</dbReference>
<comment type="caution">
    <text evidence="1">The sequence shown here is derived from an EMBL/GenBank/DDBJ whole genome shotgun (WGS) entry which is preliminary data.</text>
</comment>
<name>A0A1R3III9_9ROSI</name>